<dbReference type="OrthoDB" id="420264at2759"/>
<gene>
    <name evidence="10" type="ORF">H4219_002906</name>
</gene>
<feature type="binding site" evidence="7">
    <location>
        <position position="214"/>
    </location>
    <ligand>
        <name>Zn(2+)</name>
        <dbReference type="ChEBI" id="CHEBI:29105"/>
    </ligand>
</feature>
<dbReference type="Pfam" id="PF02146">
    <property type="entry name" value="SIR2"/>
    <property type="match status" value="1"/>
</dbReference>
<dbReference type="Gene3D" id="3.30.1600.10">
    <property type="entry name" value="SIR2/SIRT2 'Small Domain"/>
    <property type="match status" value="1"/>
</dbReference>
<dbReference type="InterPro" id="IPR026591">
    <property type="entry name" value="Sirtuin_cat_small_dom_sf"/>
</dbReference>
<dbReference type="SUPFAM" id="SSF52467">
    <property type="entry name" value="DHS-like NAD/FAD-binding domain"/>
    <property type="match status" value="1"/>
</dbReference>
<evidence type="ECO:0000256" key="7">
    <source>
        <dbReference type="PROSITE-ProRule" id="PRU00236"/>
    </source>
</evidence>
<evidence type="ECO:0000256" key="4">
    <source>
        <dbReference type="ARBA" id="ARBA00022723"/>
    </source>
</evidence>
<dbReference type="InterPro" id="IPR029035">
    <property type="entry name" value="DHS-like_NAD/FAD-binding_dom"/>
</dbReference>
<comment type="caution">
    <text evidence="10">The sequence shown here is derived from an EMBL/GenBank/DDBJ whole genome shotgun (WGS) entry which is preliminary data.</text>
</comment>
<evidence type="ECO:0000313" key="10">
    <source>
        <dbReference type="EMBL" id="KAJ1917965.1"/>
    </source>
</evidence>
<dbReference type="InterPro" id="IPR003000">
    <property type="entry name" value="Sirtuin"/>
</dbReference>
<evidence type="ECO:0000259" key="9">
    <source>
        <dbReference type="PROSITE" id="PS50305"/>
    </source>
</evidence>
<evidence type="ECO:0000256" key="6">
    <source>
        <dbReference type="ARBA" id="ARBA00023027"/>
    </source>
</evidence>
<dbReference type="GO" id="GO:0017136">
    <property type="term" value="F:histone deacetylase activity, NAD-dependent"/>
    <property type="evidence" value="ECO:0007669"/>
    <property type="project" value="TreeGrafter"/>
</dbReference>
<dbReference type="AlphaFoldDB" id="A0A9W8DNJ5"/>
<evidence type="ECO:0000256" key="3">
    <source>
        <dbReference type="ARBA" id="ARBA00022679"/>
    </source>
</evidence>
<comment type="cofactor">
    <cofactor evidence="1">
        <name>Zn(2+)</name>
        <dbReference type="ChEBI" id="CHEBI:29105"/>
    </cofactor>
</comment>
<dbReference type="Gene3D" id="3.40.50.1220">
    <property type="entry name" value="TPP-binding domain"/>
    <property type="match status" value="1"/>
</dbReference>
<evidence type="ECO:0000256" key="8">
    <source>
        <dbReference type="SAM" id="MobiDB-lite"/>
    </source>
</evidence>
<feature type="active site" description="Proton acceptor" evidence="7">
    <location>
        <position position="206"/>
    </location>
</feature>
<organism evidence="10 11">
    <name type="scientific">Mycoemilia scoparia</name>
    <dbReference type="NCBI Taxonomy" id="417184"/>
    <lineage>
        <taxon>Eukaryota</taxon>
        <taxon>Fungi</taxon>
        <taxon>Fungi incertae sedis</taxon>
        <taxon>Zoopagomycota</taxon>
        <taxon>Kickxellomycotina</taxon>
        <taxon>Kickxellomycetes</taxon>
        <taxon>Kickxellales</taxon>
        <taxon>Kickxellaceae</taxon>
        <taxon>Mycoemilia</taxon>
    </lineage>
</organism>
<evidence type="ECO:0000256" key="5">
    <source>
        <dbReference type="ARBA" id="ARBA00022833"/>
    </source>
</evidence>
<sequence>MVQADNTKPDKLDTSLADKFEELSLTSQSMTKPSDSPDDKKDSIGPPSTPPRTELPQTAPNTVSKAKKDKKGRFTLSPAQIRRSLRHREIVDIISDSTIESIAEYIKSGKGIPDFRSPKTGLYANLQRFNLPFSEAIFDMDYFVERPEPFYLLAKELYPGNFKPTPCHYFIRLLQDKGILLRNFTQNIDTLERIAGVDPDKLVESHGSFHTGHCILGGCRKNYSQDWIKDKVPRCTECGSLVKPDITFFGESLPSRFFDCVGTDFDICDLVIVMGTSLQVYPFASLIDHTPDKVPRLLINREKVGKGKRRGQGFDFDLTNGSIYRRDAFYKGDCDTGCLKLAKLLGWEDDLQQLINEEQKMTSKSIGKENGRREVVELSKDLVSSLENLNIEDQKTCSEPDSGNKLVPKQDATEIRVMKEVKEEIACSETK</sequence>
<dbReference type="InterPro" id="IPR026590">
    <property type="entry name" value="Ssirtuin_cat_dom"/>
</dbReference>
<accession>A0A9W8DNJ5</accession>
<evidence type="ECO:0000256" key="1">
    <source>
        <dbReference type="ARBA" id="ARBA00001947"/>
    </source>
</evidence>
<proteinExistence type="inferred from homology"/>
<feature type="binding site" evidence="7">
    <location>
        <position position="235"/>
    </location>
    <ligand>
        <name>Zn(2+)</name>
        <dbReference type="ChEBI" id="CHEBI:29105"/>
    </ligand>
</feature>
<dbReference type="Proteomes" id="UP001150538">
    <property type="component" value="Unassembled WGS sequence"/>
</dbReference>
<feature type="binding site" evidence="7">
    <location>
        <position position="219"/>
    </location>
    <ligand>
        <name>Zn(2+)</name>
        <dbReference type="ChEBI" id="CHEBI:29105"/>
    </ligand>
</feature>
<evidence type="ECO:0000313" key="11">
    <source>
        <dbReference type="Proteomes" id="UP001150538"/>
    </source>
</evidence>
<keyword evidence="3" id="KW-0808">Transferase</keyword>
<dbReference type="GO" id="GO:0046872">
    <property type="term" value="F:metal ion binding"/>
    <property type="evidence" value="ECO:0007669"/>
    <property type="project" value="UniProtKB-KW"/>
</dbReference>
<keyword evidence="5 7" id="KW-0862">Zinc</keyword>
<name>A0A9W8DNJ5_9FUNG</name>
<dbReference type="InterPro" id="IPR050134">
    <property type="entry name" value="NAD-dep_sirtuin_deacylases"/>
</dbReference>
<feature type="domain" description="Deacetylase sirtuin-type" evidence="9">
    <location>
        <begin position="78"/>
        <end position="348"/>
    </location>
</feature>
<dbReference type="PANTHER" id="PTHR11085">
    <property type="entry name" value="NAD-DEPENDENT PROTEIN DEACYLASE SIRTUIN-5, MITOCHONDRIAL-RELATED"/>
    <property type="match status" value="1"/>
</dbReference>
<keyword evidence="4 7" id="KW-0479">Metal-binding</keyword>
<dbReference type="PROSITE" id="PS50305">
    <property type="entry name" value="SIRTUIN"/>
    <property type="match status" value="1"/>
</dbReference>
<dbReference type="EMBL" id="JANBPU010000057">
    <property type="protein sequence ID" value="KAJ1917965.1"/>
    <property type="molecule type" value="Genomic_DNA"/>
</dbReference>
<feature type="binding site" evidence="7">
    <location>
        <position position="238"/>
    </location>
    <ligand>
        <name>Zn(2+)</name>
        <dbReference type="ChEBI" id="CHEBI:29105"/>
    </ligand>
</feature>
<keyword evidence="11" id="KW-1185">Reference proteome</keyword>
<feature type="region of interest" description="Disordered" evidence="8">
    <location>
        <begin position="1"/>
        <end position="71"/>
    </location>
</feature>
<protein>
    <recommendedName>
        <fullName evidence="9">Deacetylase sirtuin-type domain-containing protein</fullName>
    </recommendedName>
</protein>
<evidence type="ECO:0000256" key="2">
    <source>
        <dbReference type="ARBA" id="ARBA00006924"/>
    </source>
</evidence>
<dbReference type="PANTHER" id="PTHR11085:SF6">
    <property type="entry name" value="NAD-DEPENDENT PROTEIN DEACETYLASE SIRTUIN-2"/>
    <property type="match status" value="1"/>
</dbReference>
<dbReference type="CDD" id="cd01408">
    <property type="entry name" value="SIRT1"/>
    <property type="match status" value="1"/>
</dbReference>
<comment type="similarity">
    <text evidence="2">Belongs to the sirtuin family. Class I subfamily.</text>
</comment>
<reference evidence="10" key="1">
    <citation type="submission" date="2022-07" db="EMBL/GenBank/DDBJ databases">
        <title>Phylogenomic reconstructions and comparative analyses of Kickxellomycotina fungi.</title>
        <authorList>
            <person name="Reynolds N.K."/>
            <person name="Stajich J.E."/>
            <person name="Barry K."/>
            <person name="Grigoriev I.V."/>
            <person name="Crous P."/>
            <person name="Smith M.E."/>
        </authorList>
    </citation>
    <scope>NUCLEOTIDE SEQUENCE</scope>
    <source>
        <strain evidence="10">NBRC 100468</strain>
    </source>
</reference>
<feature type="compositionally biased region" description="Basic and acidic residues" evidence="8">
    <location>
        <begin position="7"/>
        <end position="22"/>
    </location>
</feature>
<dbReference type="GO" id="GO:0070403">
    <property type="term" value="F:NAD+ binding"/>
    <property type="evidence" value="ECO:0007669"/>
    <property type="project" value="InterPro"/>
</dbReference>
<feature type="compositionally biased region" description="Polar residues" evidence="8">
    <location>
        <begin position="55"/>
        <end position="64"/>
    </location>
</feature>
<dbReference type="GO" id="GO:0005634">
    <property type="term" value="C:nucleus"/>
    <property type="evidence" value="ECO:0007669"/>
    <property type="project" value="TreeGrafter"/>
</dbReference>
<keyword evidence="6" id="KW-0520">NAD</keyword>